<dbReference type="SMART" id="SM00091">
    <property type="entry name" value="PAS"/>
    <property type="match status" value="1"/>
</dbReference>
<dbReference type="HOGENOM" id="CLU_000445_104_15_4"/>
<evidence type="ECO:0000256" key="3">
    <source>
        <dbReference type="ARBA" id="ARBA00012438"/>
    </source>
</evidence>
<keyword evidence="5 15" id="KW-0597">Phosphoprotein</keyword>
<evidence type="ECO:0000256" key="10">
    <source>
        <dbReference type="ARBA" id="ARBA00022840"/>
    </source>
</evidence>
<dbReference type="InterPro" id="IPR003594">
    <property type="entry name" value="HATPase_dom"/>
</dbReference>
<dbReference type="InterPro" id="IPR008207">
    <property type="entry name" value="Sig_transdc_His_kin_Hpt_dom"/>
</dbReference>
<dbReference type="Gene3D" id="1.10.287.130">
    <property type="match status" value="1"/>
</dbReference>
<evidence type="ECO:0000256" key="15">
    <source>
        <dbReference type="PROSITE-ProRule" id="PRU00169"/>
    </source>
</evidence>
<dbReference type="InterPro" id="IPR036890">
    <property type="entry name" value="HATPase_C_sf"/>
</dbReference>
<evidence type="ECO:0000259" key="19">
    <source>
        <dbReference type="PROSITE" id="PS50112"/>
    </source>
</evidence>
<dbReference type="NCBIfam" id="TIGR00229">
    <property type="entry name" value="sensory_box"/>
    <property type="match status" value="1"/>
</dbReference>
<evidence type="ECO:0000259" key="18">
    <source>
        <dbReference type="PROSITE" id="PS50110"/>
    </source>
</evidence>
<dbReference type="Gene3D" id="3.30.450.20">
    <property type="entry name" value="PAS domain"/>
    <property type="match status" value="1"/>
</dbReference>
<dbReference type="eggNOG" id="COG5002">
    <property type="taxonomic scope" value="Bacteria"/>
</dbReference>
<keyword evidence="7" id="KW-0812">Transmembrane</keyword>
<evidence type="ECO:0000256" key="13">
    <source>
        <dbReference type="ARBA" id="ARBA00023136"/>
    </source>
</evidence>
<comment type="catalytic activity">
    <reaction evidence="1">
        <text>ATP + protein L-histidine = ADP + protein N-phospho-L-histidine.</text>
        <dbReference type="EC" id="2.7.13.3"/>
    </reaction>
</comment>
<dbReference type="RefSeq" id="WP_012349108.1">
    <property type="nucleotide sequence ID" value="NC_010524.1"/>
</dbReference>
<evidence type="ECO:0000256" key="7">
    <source>
        <dbReference type="ARBA" id="ARBA00022692"/>
    </source>
</evidence>
<dbReference type="SUPFAM" id="SSF55874">
    <property type="entry name" value="ATPase domain of HSP90 chaperone/DNA topoisomerase II/histidine kinase"/>
    <property type="match status" value="1"/>
</dbReference>
<protein>
    <recommendedName>
        <fullName evidence="3">histidine kinase</fullName>
        <ecNumber evidence="3">2.7.13.3</ecNumber>
    </recommendedName>
</protein>
<dbReference type="Gene3D" id="1.20.120.160">
    <property type="entry name" value="HPT domain"/>
    <property type="match status" value="1"/>
</dbReference>
<dbReference type="Pfam" id="PF00512">
    <property type="entry name" value="HisKA"/>
    <property type="match status" value="1"/>
</dbReference>
<dbReference type="PROSITE" id="PS50894">
    <property type="entry name" value="HPT"/>
    <property type="match status" value="1"/>
</dbReference>
<dbReference type="PROSITE" id="PS50109">
    <property type="entry name" value="HIS_KIN"/>
    <property type="match status" value="1"/>
</dbReference>
<dbReference type="GO" id="GO:0000155">
    <property type="term" value="F:phosphorelay sensor kinase activity"/>
    <property type="evidence" value="ECO:0007669"/>
    <property type="project" value="InterPro"/>
</dbReference>
<dbReference type="STRING" id="395495.Lcho_4113"/>
<keyword evidence="6 21" id="KW-0808">Transferase</keyword>
<comment type="subcellular location">
    <subcellularLocation>
        <location evidence="2">Cell membrane</location>
        <topology evidence="2">Multi-pass membrane protein</topology>
    </subcellularLocation>
</comment>
<keyword evidence="11" id="KW-1133">Transmembrane helix</keyword>
<reference evidence="21 22" key="1">
    <citation type="submission" date="2008-03" db="EMBL/GenBank/DDBJ databases">
        <title>Complete sequence of Leptothrix cholodnii SP-6.</title>
        <authorList>
            <consortium name="US DOE Joint Genome Institute"/>
            <person name="Copeland A."/>
            <person name="Lucas S."/>
            <person name="Lapidus A."/>
            <person name="Glavina del Rio T."/>
            <person name="Dalin E."/>
            <person name="Tice H."/>
            <person name="Bruce D."/>
            <person name="Goodwin L."/>
            <person name="Pitluck S."/>
            <person name="Chertkov O."/>
            <person name="Brettin T."/>
            <person name="Detter J.C."/>
            <person name="Han C."/>
            <person name="Kuske C.R."/>
            <person name="Schmutz J."/>
            <person name="Larimer F."/>
            <person name="Land M."/>
            <person name="Hauser L."/>
            <person name="Kyrpides N."/>
            <person name="Lykidis A."/>
            <person name="Emerson D."/>
            <person name="Richardson P."/>
        </authorList>
    </citation>
    <scope>NUCLEOTIDE SEQUENCE [LARGE SCALE GENOMIC DNA]</scope>
    <source>
        <strain evidence="22">ATCC 51168 / LMG 8142 / SP-6</strain>
    </source>
</reference>
<name>B1XXP6_LEPCP</name>
<evidence type="ECO:0000256" key="1">
    <source>
        <dbReference type="ARBA" id="ARBA00000085"/>
    </source>
</evidence>
<keyword evidence="22" id="KW-1185">Reference proteome</keyword>
<keyword evidence="13" id="KW-0472">Membrane</keyword>
<dbReference type="SUPFAM" id="SSF47384">
    <property type="entry name" value="Homodimeric domain of signal transducing histidine kinase"/>
    <property type="match status" value="1"/>
</dbReference>
<dbReference type="SMART" id="SM00448">
    <property type="entry name" value="REC"/>
    <property type="match status" value="2"/>
</dbReference>
<evidence type="ECO:0000259" key="20">
    <source>
        <dbReference type="PROSITE" id="PS50894"/>
    </source>
</evidence>
<dbReference type="InterPro" id="IPR001789">
    <property type="entry name" value="Sig_transdc_resp-reg_receiver"/>
</dbReference>
<feature type="domain" description="Response regulatory" evidence="18">
    <location>
        <begin position="405"/>
        <end position="522"/>
    </location>
</feature>
<dbReference type="PROSITE" id="PS50112">
    <property type="entry name" value="PAS"/>
    <property type="match status" value="1"/>
</dbReference>
<evidence type="ECO:0000256" key="11">
    <source>
        <dbReference type="ARBA" id="ARBA00022989"/>
    </source>
</evidence>
<evidence type="ECO:0000256" key="14">
    <source>
        <dbReference type="PROSITE-ProRule" id="PRU00110"/>
    </source>
</evidence>
<dbReference type="Proteomes" id="UP000001693">
    <property type="component" value="Chromosome"/>
</dbReference>
<keyword evidence="8" id="KW-0547">Nucleotide-binding</keyword>
<gene>
    <name evidence="21" type="ordered locus">Lcho_4113</name>
</gene>
<feature type="domain" description="Histidine kinase" evidence="17">
    <location>
        <begin position="160"/>
        <end position="384"/>
    </location>
</feature>
<dbReference type="PANTHER" id="PTHR45339:SF1">
    <property type="entry name" value="HYBRID SIGNAL TRANSDUCTION HISTIDINE KINASE J"/>
    <property type="match status" value="1"/>
</dbReference>
<sequence length="801" mass="86808">MNRSLLQELDPRNHAPLLARLLAIADDAVIVADAAQRIVLFNEGAERVFGYRLAEVLGQPLAMLLPEPARAAHAGHLRAFAQSALPARRMAERRDIHGRRADGVLFDAEASISHVELDGQTYFAAILRDVSESRQARRALERAKAEAEAAERAKSLFLANMSHEIRTPLNAVIGMTTLLMDTPMSDEQLDFARTIRASGETLLGVINDILDFSKADVGKLEIEQQRFDLRRCVEDALDLVAPRALEKRLNLAYLIEDGTPENLVGDVTRIRQILANLLSNAVKFTHQGEVLVIIDSEPVDAGDGPLHRIHFAVQDSGIGIAAEHLPRLFQSFTQVDASTTRKYGGTGLGLAISKRLAELMGGTVSVQSEPGQGSVFRVSVLARAAEAPEPADFLQRNVPALVGKRLLIVDDNLTNRRILTRMAMLWGMLPSTLPSALEALDRIRHGERYDAAVLDMSLPGIDGLELAVEIRRRRSAEELPIVMLTSLGQRHALADEQRAGLAAFLSKPIKASALFATLVAVVQGRQRAAPAGPAPGPQPLAASLPLRVLVAEDNAVNQRVALRLLQRLGYQADVAANGLEVIEAVERQAYSVVLMDIQMPEMDGLQAARWIRQRRGPQGLPRIIAMTANAMPGDREAYLAAGMDGYVAKPIEPDELAAALRRAGSPAGGTVAPGGAAASRTPADDTVLDALRLEHLRTLQDDGQPSLVRELIDLFVADAPGHVDALAQALQGTDARRLASLAHRFLSVTDNIGARRLSALCVEIERLARRGELDGLERLVEALSHEHAQAHAALLAVRTRY</sequence>
<evidence type="ECO:0000313" key="21">
    <source>
        <dbReference type="EMBL" id="ACB36365.1"/>
    </source>
</evidence>
<feature type="modified residue" description="4-aspartylphosphate" evidence="15">
    <location>
        <position position="596"/>
    </location>
</feature>
<keyword evidence="12" id="KW-0902">Two-component regulatory system</keyword>
<dbReference type="SUPFAM" id="SSF47226">
    <property type="entry name" value="Histidine-containing phosphotransfer domain, HPT domain"/>
    <property type="match status" value="1"/>
</dbReference>
<keyword evidence="9 21" id="KW-0418">Kinase</keyword>
<feature type="domain" description="HPt" evidence="20">
    <location>
        <begin position="704"/>
        <end position="793"/>
    </location>
</feature>
<feature type="domain" description="Response regulatory" evidence="18">
    <location>
        <begin position="547"/>
        <end position="664"/>
    </location>
</feature>
<dbReference type="InterPro" id="IPR011006">
    <property type="entry name" value="CheY-like_superfamily"/>
</dbReference>
<dbReference type="Gene3D" id="3.30.565.10">
    <property type="entry name" value="Histidine kinase-like ATPase, C-terminal domain"/>
    <property type="match status" value="1"/>
</dbReference>
<evidence type="ECO:0000313" key="22">
    <source>
        <dbReference type="Proteomes" id="UP000001693"/>
    </source>
</evidence>
<keyword evidence="10" id="KW-0067">ATP-binding</keyword>
<dbReference type="InterPro" id="IPR003661">
    <property type="entry name" value="HisK_dim/P_dom"/>
</dbReference>
<evidence type="ECO:0000256" key="6">
    <source>
        <dbReference type="ARBA" id="ARBA00022679"/>
    </source>
</evidence>
<evidence type="ECO:0000256" key="12">
    <source>
        <dbReference type="ARBA" id="ARBA00023012"/>
    </source>
</evidence>
<dbReference type="SMART" id="SM00387">
    <property type="entry name" value="HATPase_c"/>
    <property type="match status" value="1"/>
</dbReference>
<dbReference type="eggNOG" id="COG0784">
    <property type="taxonomic scope" value="Bacteria"/>
</dbReference>
<dbReference type="InterPro" id="IPR035965">
    <property type="entry name" value="PAS-like_dom_sf"/>
</dbReference>
<dbReference type="InterPro" id="IPR036641">
    <property type="entry name" value="HPT_dom_sf"/>
</dbReference>
<dbReference type="EMBL" id="CP001013">
    <property type="protein sequence ID" value="ACB36365.1"/>
    <property type="molecule type" value="Genomic_DNA"/>
</dbReference>
<dbReference type="InterPro" id="IPR000014">
    <property type="entry name" value="PAS"/>
</dbReference>
<dbReference type="CDD" id="cd00082">
    <property type="entry name" value="HisKA"/>
    <property type="match status" value="1"/>
</dbReference>
<dbReference type="InterPro" id="IPR036097">
    <property type="entry name" value="HisK_dim/P_sf"/>
</dbReference>
<evidence type="ECO:0000256" key="9">
    <source>
        <dbReference type="ARBA" id="ARBA00022777"/>
    </source>
</evidence>
<keyword evidence="4" id="KW-1003">Cell membrane</keyword>
<dbReference type="eggNOG" id="COG0745">
    <property type="taxonomic scope" value="Bacteria"/>
</dbReference>
<dbReference type="PROSITE" id="PS50110">
    <property type="entry name" value="RESPONSE_REGULATORY"/>
    <property type="match status" value="2"/>
</dbReference>
<feature type="coiled-coil region" evidence="16">
    <location>
        <begin position="130"/>
        <end position="160"/>
    </location>
</feature>
<dbReference type="PRINTS" id="PR00344">
    <property type="entry name" value="BCTRLSENSOR"/>
</dbReference>
<dbReference type="Pfam" id="PF02518">
    <property type="entry name" value="HATPase_c"/>
    <property type="match status" value="1"/>
</dbReference>
<dbReference type="Pfam" id="PF00072">
    <property type="entry name" value="Response_reg"/>
    <property type="match status" value="2"/>
</dbReference>
<dbReference type="CDD" id="cd17546">
    <property type="entry name" value="REC_hyHK_CKI1_RcsC-like"/>
    <property type="match status" value="2"/>
</dbReference>
<dbReference type="Pfam" id="PF01627">
    <property type="entry name" value="Hpt"/>
    <property type="match status" value="1"/>
</dbReference>
<dbReference type="PANTHER" id="PTHR45339">
    <property type="entry name" value="HYBRID SIGNAL TRANSDUCTION HISTIDINE KINASE J"/>
    <property type="match status" value="1"/>
</dbReference>
<proteinExistence type="predicted"/>
<evidence type="ECO:0000256" key="16">
    <source>
        <dbReference type="SAM" id="Coils"/>
    </source>
</evidence>
<dbReference type="AlphaFoldDB" id="B1XXP6"/>
<feature type="modified residue" description="Phosphohistidine" evidence="14">
    <location>
        <position position="743"/>
    </location>
</feature>
<dbReference type="GO" id="GO:0005886">
    <property type="term" value="C:plasma membrane"/>
    <property type="evidence" value="ECO:0007669"/>
    <property type="project" value="UniProtKB-SubCell"/>
</dbReference>
<dbReference type="FunFam" id="1.10.287.130:FF:000002">
    <property type="entry name" value="Two-component osmosensing histidine kinase"/>
    <property type="match status" value="1"/>
</dbReference>
<dbReference type="KEGG" id="lch:Lcho_4113"/>
<evidence type="ECO:0000256" key="5">
    <source>
        <dbReference type="ARBA" id="ARBA00022553"/>
    </source>
</evidence>
<keyword evidence="16" id="KW-0175">Coiled coil</keyword>
<evidence type="ECO:0000256" key="2">
    <source>
        <dbReference type="ARBA" id="ARBA00004651"/>
    </source>
</evidence>
<dbReference type="CDD" id="cd16922">
    <property type="entry name" value="HATPase_EvgS-ArcB-TorS-like"/>
    <property type="match status" value="1"/>
</dbReference>
<dbReference type="SUPFAM" id="SSF55785">
    <property type="entry name" value="PYP-like sensor domain (PAS domain)"/>
    <property type="match status" value="1"/>
</dbReference>
<accession>B1XXP6</accession>
<organism evidence="21 22">
    <name type="scientific">Leptothrix cholodnii (strain ATCC 51168 / LMG 8142 / SP-6)</name>
    <name type="common">Leptothrix discophora (strain SP-6)</name>
    <dbReference type="NCBI Taxonomy" id="395495"/>
    <lineage>
        <taxon>Bacteria</taxon>
        <taxon>Pseudomonadati</taxon>
        <taxon>Pseudomonadota</taxon>
        <taxon>Betaproteobacteria</taxon>
        <taxon>Burkholderiales</taxon>
        <taxon>Sphaerotilaceae</taxon>
        <taxon>Leptothrix</taxon>
    </lineage>
</organism>
<evidence type="ECO:0000256" key="4">
    <source>
        <dbReference type="ARBA" id="ARBA00022475"/>
    </source>
</evidence>
<dbReference type="InterPro" id="IPR004358">
    <property type="entry name" value="Sig_transdc_His_kin-like_C"/>
</dbReference>
<dbReference type="CDD" id="cd00130">
    <property type="entry name" value="PAS"/>
    <property type="match status" value="1"/>
</dbReference>
<dbReference type="OrthoDB" id="5468482at2"/>
<dbReference type="SMART" id="SM00388">
    <property type="entry name" value="HisKA"/>
    <property type="match status" value="1"/>
</dbReference>
<feature type="domain" description="PAS" evidence="19">
    <location>
        <begin position="14"/>
        <end position="67"/>
    </location>
</feature>
<dbReference type="FunFam" id="3.30.565.10:FF:000078">
    <property type="entry name" value="Two-component sensor histidine kinase"/>
    <property type="match status" value="1"/>
</dbReference>
<dbReference type="InterPro" id="IPR005467">
    <property type="entry name" value="His_kinase_dom"/>
</dbReference>
<dbReference type="Gene3D" id="3.40.50.2300">
    <property type="match status" value="2"/>
</dbReference>
<dbReference type="Pfam" id="PF13426">
    <property type="entry name" value="PAS_9"/>
    <property type="match status" value="1"/>
</dbReference>
<evidence type="ECO:0000259" key="17">
    <source>
        <dbReference type="PROSITE" id="PS50109"/>
    </source>
</evidence>
<feature type="modified residue" description="4-aspartylphosphate" evidence="15">
    <location>
        <position position="455"/>
    </location>
</feature>
<dbReference type="SUPFAM" id="SSF52172">
    <property type="entry name" value="CheY-like"/>
    <property type="match status" value="2"/>
</dbReference>
<dbReference type="EC" id="2.7.13.3" evidence="3"/>
<evidence type="ECO:0000256" key="8">
    <source>
        <dbReference type="ARBA" id="ARBA00022741"/>
    </source>
</evidence>
<dbReference type="GO" id="GO:0005524">
    <property type="term" value="F:ATP binding"/>
    <property type="evidence" value="ECO:0007669"/>
    <property type="project" value="UniProtKB-KW"/>
</dbReference>